<dbReference type="InterPro" id="IPR036635">
    <property type="entry name" value="MurB_C_sf"/>
</dbReference>
<keyword evidence="11 16" id="KW-0573">Peptidoglycan synthesis</keyword>
<protein>
    <recommendedName>
        <fullName evidence="16">UDP-N-acetylenolpyruvoylglucosamine reductase</fullName>
        <ecNumber evidence="16">1.3.1.98</ecNumber>
    </recommendedName>
    <alternativeName>
        <fullName evidence="16">UDP-N-acetylmuramate dehydrogenase</fullName>
    </alternativeName>
</protein>
<keyword evidence="12 16" id="KW-0560">Oxidoreductase</keyword>
<feature type="domain" description="FAD-binding PCMH-type" evidence="17">
    <location>
        <begin position="32"/>
        <end position="198"/>
    </location>
</feature>
<feature type="active site" evidence="16">
    <location>
        <position position="297"/>
    </location>
</feature>
<dbReference type="GO" id="GO:0071949">
    <property type="term" value="F:FAD binding"/>
    <property type="evidence" value="ECO:0007669"/>
    <property type="project" value="InterPro"/>
</dbReference>
<comment type="subcellular location">
    <subcellularLocation>
        <location evidence="3 16">Cytoplasm</location>
    </subcellularLocation>
</comment>
<comment type="caution">
    <text evidence="18">The sequence shown here is derived from an EMBL/GenBank/DDBJ whole genome shotgun (WGS) entry which is preliminary data.</text>
</comment>
<dbReference type="Pfam" id="PF01565">
    <property type="entry name" value="FAD_binding_4"/>
    <property type="match status" value="1"/>
</dbReference>
<evidence type="ECO:0000256" key="4">
    <source>
        <dbReference type="ARBA" id="ARBA00004752"/>
    </source>
</evidence>
<dbReference type="AlphaFoldDB" id="A0A0M2NGQ7"/>
<keyword evidence="7 16" id="KW-0285">Flavoprotein</keyword>
<evidence type="ECO:0000256" key="13">
    <source>
        <dbReference type="ARBA" id="ARBA00023306"/>
    </source>
</evidence>
<dbReference type="InterPro" id="IPR003170">
    <property type="entry name" value="MurB"/>
</dbReference>
<gene>
    <name evidence="16" type="primary">murB</name>
    <name evidence="18" type="ORF">CHK_0891</name>
</gene>
<dbReference type="HAMAP" id="MF_00037">
    <property type="entry name" value="MurB"/>
    <property type="match status" value="1"/>
</dbReference>
<dbReference type="EC" id="1.3.1.98" evidence="16"/>
<keyword evidence="9 16" id="KW-0521">NADP</keyword>
<dbReference type="GO" id="GO:0071555">
    <property type="term" value="P:cell wall organization"/>
    <property type="evidence" value="ECO:0007669"/>
    <property type="project" value="UniProtKB-KW"/>
</dbReference>
<evidence type="ECO:0000256" key="10">
    <source>
        <dbReference type="ARBA" id="ARBA00022960"/>
    </source>
</evidence>
<keyword evidence="6 16" id="KW-0132">Cell division</keyword>
<evidence type="ECO:0000256" key="7">
    <source>
        <dbReference type="ARBA" id="ARBA00022630"/>
    </source>
</evidence>
<evidence type="ECO:0000256" key="6">
    <source>
        <dbReference type="ARBA" id="ARBA00022618"/>
    </source>
</evidence>
<sequence>MISDKLIAKFVSFLGGEGVRRDEPMAAHTTFKTGGPVELMLLPHTEEEVAGVLYDLRQEGIPFVVIGRGSNLLVSDEGLQGAVVKLADRFDAITIERNRIFAQSGAHLKLLCMEAIRAGLAGLEFAGGIPGCVGGAVCMNAGAYDGEIRDFFTSARVLTPEFEIIDIPAADMQFGYRHSVIFEKNHVVLGAAFTLPDGDPEASLSKMNGFNARRREKQPLEYPSAGSTFKRPKGNFAGTLIEKCGLKGYMIGGAQVSEKHAGFIINAKDASSRDIYELILYVKHTVEERTGVIMEPEVRLLGKF</sequence>
<evidence type="ECO:0000313" key="18">
    <source>
        <dbReference type="EMBL" id="KKI51724.1"/>
    </source>
</evidence>
<evidence type="ECO:0000256" key="2">
    <source>
        <dbReference type="ARBA" id="ARBA00003921"/>
    </source>
</evidence>
<dbReference type="GO" id="GO:0005829">
    <property type="term" value="C:cytosol"/>
    <property type="evidence" value="ECO:0007669"/>
    <property type="project" value="TreeGrafter"/>
</dbReference>
<accession>A0A0M2NGQ7</accession>
<dbReference type="GO" id="GO:0051301">
    <property type="term" value="P:cell division"/>
    <property type="evidence" value="ECO:0007669"/>
    <property type="project" value="UniProtKB-KW"/>
</dbReference>
<dbReference type="InterPro" id="IPR016169">
    <property type="entry name" value="FAD-bd_PCMH_sub2"/>
</dbReference>
<comment type="function">
    <text evidence="2 16">Cell wall formation.</text>
</comment>
<evidence type="ECO:0000256" key="12">
    <source>
        <dbReference type="ARBA" id="ARBA00023002"/>
    </source>
</evidence>
<evidence type="ECO:0000256" key="8">
    <source>
        <dbReference type="ARBA" id="ARBA00022827"/>
    </source>
</evidence>
<dbReference type="NCBIfam" id="TIGR00179">
    <property type="entry name" value="murB"/>
    <property type="match status" value="1"/>
</dbReference>
<feature type="active site" evidence="16">
    <location>
        <position position="177"/>
    </location>
</feature>
<keyword evidence="10 16" id="KW-0133">Cell shape</keyword>
<dbReference type="GO" id="GO:0008360">
    <property type="term" value="P:regulation of cell shape"/>
    <property type="evidence" value="ECO:0007669"/>
    <property type="project" value="UniProtKB-KW"/>
</dbReference>
<dbReference type="STRING" id="270498.CHK_0891"/>
<dbReference type="RefSeq" id="WP_046442793.1">
    <property type="nucleotide sequence ID" value="NZ_LLYX01000025.1"/>
</dbReference>
<reference evidence="18 19" key="1">
    <citation type="submission" date="2015-04" db="EMBL/GenBank/DDBJ databases">
        <title>Draft genome sequence of bacteremic isolate Catabacter hongkongensis type strain HKU16T.</title>
        <authorList>
            <person name="Lau S.K."/>
            <person name="Teng J.L."/>
            <person name="Huang Y."/>
            <person name="Curreem S.O."/>
            <person name="Tsui S.K."/>
            <person name="Woo P.C."/>
        </authorList>
    </citation>
    <scope>NUCLEOTIDE SEQUENCE [LARGE SCALE GENOMIC DNA]</scope>
    <source>
        <strain evidence="18 19">HKU16</strain>
    </source>
</reference>
<evidence type="ECO:0000256" key="14">
    <source>
        <dbReference type="ARBA" id="ARBA00023316"/>
    </source>
</evidence>
<keyword evidence="19" id="KW-1185">Reference proteome</keyword>
<dbReference type="PANTHER" id="PTHR21071">
    <property type="entry name" value="UDP-N-ACETYLENOLPYRUVOYLGLUCOSAMINE REDUCTASE"/>
    <property type="match status" value="1"/>
</dbReference>
<dbReference type="EMBL" id="LAYJ01000068">
    <property type="protein sequence ID" value="KKI51724.1"/>
    <property type="molecule type" value="Genomic_DNA"/>
</dbReference>
<dbReference type="Gene3D" id="3.30.465.10">
    <property type="match status" value="1"/>
</dbReference>
<dbReference type="Gene3D" id="3.90.78.10">
    <property type="entry name" value="UDP-N-acetylenolpyruvoylglucosamine reductase, C-terminal domain"/>
    <property type="match status" value="1"/>
</dbReference>
<dbReference type="UniPathway" id="UPA00219"/>
<dbReference type="PROSITE" id="PS51387">
    <property type="entry name" value="FAD_PCMH"/>
    <property type="match status" value="1"/>
</dbReference>
<keyword evidence="14 16" id="KW-0961">Cell wall biogenesis/degradation</keyword>
<dbReference type="SUPFAM" id="SSF56194">
    <property type="entry name" value="Uridine diphospho-N-Acetylenolpyruvylglucosamine reductase, MurB, C-terminal domain"/>
    <property type="match status" value="1"/>
</dbReference>
<keyword evidence="13 16" id="KW-0131">Cell cycle</keyword>
<dbReference type="InterPro" id="IPR036318">
    <property type="entry name" value="FAD-bd_PCMH-like_sf"/>
</dbReference>
<dbReference type="InterPro" id="IPR016167">
    <property type="entry name" value="FAD-bd_PCMH_sub1"/>
</dbReference>
<dbReference type="InterPro" id="IPR006094">
    <property type="entry name" value="Oxid_FAD_bind_N"/>
</dbReference>
<evidence type="ECO:0000256" key="1">
    <source>
        <dbReference type="ARBA" id="ARBA00001974"/>
    </source>
</evidence>
<comment type="catalytic activity">
    <reaction evidence="15 16">
        <text>UDP-N-acetyl-alpha-D-muramate + NADP(+) = UDP-N-acetyl-3-O-(1-carboxyvinyl)-alpha-D-glucosamine + NADPH + H(+)</text>
        <dbReference type="Rhea" id="RHEA:12248"/>
        <dbReference type="ChEBI" id="CHEBI:15378"/>
        <dbReference type="ChEBI" id="CHEBI:57783"/>
        <dbReference type="ChEBI" id="CHEBI:58349"/>
        <dbReference type="ChEBI" id="CHEBI:68483"/>
        <dbReference type="ChEBI" id="CHEBI:70757"/>
        <dbReference type="EC" id="1.3.1.98"/>
    </reaction>
</comment>
<name>A0A0M2NGQ7_9FIRM</name>
<evidence type="ECO:0000256" key="9">
    <source>
        <dbReference type="ARBA" id="ARBA00022857"/>
    </source>
</evidence>
<keyword evidence="8 16" id="KW-0274">FAD</keyword>
<evidence type="ECO:0000256" key="15">
    <source>
        <dbReference type="ARBA" id="ARBA00048914"/>
    </source>
</evidence>
<dbReference type="Proteomes" id="UP000034076">
    <property type="component" value="Unassembled WGS sequence"/>
</dbReference>
<evidence type="ECO:0000256" key="3">
    <source>
        <dbReference type="ARBA" id="ARBA00004496"/>
    </source>
</evidence>
<dbReference type="InterPro" id="IPR011601">
    <property type="entry name" value="MurB_C"/>
</dbReference>
<keyword evidence="5 16" id="KW-0963">Cytoplasm</keyword>
<dbReference type="PATRIC" id="fig|270498.16.peg.487"/>
<feature type="active site" description="Proton donor" evidence="16">
    <location>
        <position position="227"/>
    </location>
</feature>
<dbReference type="SUPFAM" id="SSF56176">
    <property type="entry name" value="FAD-binding/transporter-associated domain-like"/>
    <property type="match status" value="1"/>
</dbReference>
<evidence type="ECO:0000256" key="5">
    <source>
        <dbReference type="ARBA" id="ARBA00022490"/>
    </source>
</evidence>
<dbReference type="Pfam" id="PF02873">
    <property type="entry name" value="MurB_C"/>
    <property type="match status" value="1"/>
</dbReference>
<comment type="pathway">
    <text evidence="4 16">Cell wall biogenesis; peptidoglycan biosynthesis.</text>
</comment>
<comment type="cofactor">
    <cofactor evidence="1 16">
        <name>FAD</name>
        <dbReference type="ChEBI" id="CHEBI:57692"/>
    </cofactor>
</comment>
<dbReference type="OrthoDB" id="9804753at2"/>
<dbReference type="NCBIfam" id="NF010480">
    <property type="entry name" value="PRK13905.1"/>
    <property type="match status" value="1"/>
</dbReference>
<evidence type="ECO:0000313" key="19">
    <source>
        <dbReference type="Proteomes" id="UP000034076"/>
    </source>
</evidence>
<organism evidence="18 19">
    <name type="scientific">Christensenella hongkongensis</name>
    <dbReference type="NCBI Taxonomy" id="270498"/>
    <lineage>
        <taxon>Bacteria</taxon>
        <taxon>Bacillati</taxon>
        <taxon>Bacillota</taxon>
        <taxon>Clostridia</taxon>
        <taxon>Christensenellales</taxon>
        <taxon>Christensenellaceae</taxon>
        <taxon>Christensenella</taxon>
    </lineage>
</organism>
<proteinExistence type="inferred from homology"/>
<evidence type="ECO:0000256" key="16">
    <source>
        <dbReference type="HAMAP-Rule" id="MF_00037"/>
    </source>
</evidence>
<evidence type="ECO:0000256" key="11">
    <source>
        <dbReference type="ARBA" id="ARBA00022984"/>
    </source>
</evidence>
<dbReference type="GO" id="GO:0009252">
    <property type="term" value="P:peptidoglycan biosynthetic process"/>
    <property type="evidence" value="ECO:0007669"/>
    <property type="project" value="UniProtKB-UniRule"/>
</dbReference>
<dbReference type="GO" id="GO:0008762">
    <property type="term" value="F:UDP-N-acetylmuramate dehydrogenase activity"/>
    <property type="evidence" value="ECO:0007669"/>
    <property type="project" value="UniProtKB-UniRule"/>
</dbReference>
<comment type="similarity">
    <text evidence="16">Belongs to the MurB family.</text>
</comment>
<dbReference type="Gene3D" id="3.30.43.10">
    <property type="entry name" value="Uridine Diphospho-n-acetylenolpyruvylglucosamine Reductase, domain 2"/>
    <property type="match status" value="1"/>
</dbReference>
<dbReference type="InterPro" id="IPR016166">
    <property type="entry name" value="FAD-bd_PCMH"/>
</dbReference>
<dbReference type="PANTHER" id="PTHR21071:SF4">
    <property type="entry name" value="UDP-N-ACETYLENOLPYRUVOYLGLUCOSAMINE REDUCTASE"/>
    <property type="match status" value="1"/>
</dbReference>
<evidence type="ECO:0000259" key="17">
    <source>
        <dbReference type="PROSITE" id="PS51387"/>
    </source>
</evidence>